<evidence type="ECO:0000313" key="3">
    <source>
        <dbReference type="EMBL" id="SNZ06939.1"/>
    </source>
</evidence>
<gene>
    <name evidence="3" type="ORF">SAMN06265182_0850</name>
</gene>
<dbReference type="OrthoDB" id="9787729at2"/>
<sequence>MKIGVFKFASCDGCQLAFFDISDRLLALPVEIEYFLEAQSENKFGEFDLSFVEGSISTPEEEERIKEIRKKSKRVITIGACADSGGIQSIRNFMNFNEVLSSVYPSPEYIKSLEKSKPVSDYIDVDFEIRGCPINKEHLYESIVSLLMDKTPSLPEYPLCLECKRNGNPCVLILGKPCLGSIIKAGCGAICPSYSTGCYGCFGPISDPNIDSLQEIFEERGWGNIFNRILTSFNAYNNVYRERYEKD</sequence>
<dbReference type="Pfam" id="PF01058">
    <property type="entry name" value="Oxidored_q6"/>
    <property type="match status" value="1"/>
</dbReference>
<dbReference type="InterPro" id="IPR051349">
    <property type="entry name" value="Hydrogenase_assoc-protein"/>
</dbReference>
<dbReference type="RefSeq" id="WP_097000022.1">
    <property type="nucleotide sequence ID" value="NZ_OBEI01000002.1"/>
</dbReference>
<accession>A0A285NBZ4</accession>
<dbReference type="InterPro" id="IPR006137">
    <property type="entry name" value="NADH_UbQ_OxRdtase-like_20kDa"/>
</dbReference>
<dbReference type="EMBL" id="OBEI01000002">
    <property type="protein sequence ID" value="SNZ06939.1"/>
    <property type="molecule type" value="Genomic_DNA"/>
</dbReference>
<dbReference type="AlphaFoldDB" id="A0A285NBZ4"/>
<dbReference type="PANTHER" id="PTHR42845:SF3">
    <property type="entry name" value="CYTOSOLIC NIFE-HYDROGENASE, DELTA SUBUNIT"/>
    <property type="match status" value="1"/>
</dbReference>
<dbReference type="Proteomes" id="UP000219036">
    <property type="component" value="Unassembled WGS sequence"/>
</dbReference>
<keyword evidence="1" id="KW-0560">Oxidoreductase</keyword>
<dbReference type="InterPro" id="IPR037024">
    <property type="entry name" value="NiFe_Hase_small_N_sf"/>
</dbReference>
<protein>
    <submittedName>
        <fullName evidence="3">Coenzyme F420-reducing hydrogenase, gamma subunit</fullName>
    </submittedName>
</protein>
<dbReference type="PANTHER" id="PTHR42845">
    <property type="entry name" value="COENZYME F420-REDUCING HYDROGENASE, GAMMA SUBUNIT"/>
    <property type="match status" value="1"/>
</dbReference>
<evidence type="ECO:0000313" key="4">
    <source>
        <dbReference type="Proteomes" id="UP000219036"/>
    </source>
</evidence>
<organism evidence="3 4">
    <name type="scientific">Persephonella hydrogeniphila</name>
    <dbReference type="NCBI Taxonomy" id="198703"/>
    <lineage>
        <taxon>Bacteria</taxon>
        <taxon>Pseudomonadati</taxon>
        <taxon>Aquificota</taxon>
        <taxon>Aquificia</taxon>
        <taxon>Aquificales</taxon>
        <taxon>Hydrogenothermaceae</taxon>
        <taxon>Persephonella</taxon>
    </lineage>
</organism>
<dbReference type="Gene3D" id="3.40.50.700">
    <property type="entry name" value="NADH:ubiquinone oxidoreductase-like, 20kDa subunit"/>
    <property type="match status" value="1"/>
</dbReference>
<keyword evidence="4" id="KW-1185">Reference proteome</keyword>
<feature type="domain" description="NADH:ubiquinone oxidoreductase-like 20kDa subunit" evidence="2">
    <location>
        <begin position="11"/>
        <end position="145"/>
    </location>
</feature>
<evidence type="ECO:0000259" key="2">
    <source>
        <dbReference type="Pfam" id="PF01058"/>
    </source>
</evidence>
<proteinExistence type="predicted"/>
<dbReference type="GO" id="GO:0051536">
    <property type="term" value="F:iron-sulfur cluster binding"/>
    <property type="evidence" value="ECO:0007669"/>
    <property type="project" value="InterPro"/>
</dbReference>
<dbReference type="SUPFAM" id="SSF56770">
    <property type="entry name" value="HydA/Nqo6-like"/>
    <property type="match status" value="1"/>
</dbReference>
<name>A0A285NBZ4_9AQUI</name>
<reference evidence="4" key="1">
    <citation type="submission" date="2017-09" db="EMBL/GenBank/DDBJ databases">
        <authorList>
            <person name="Varghese N."/>
            <person name="Submissions S."/>
        </authorList>
    </citation>
    <scope>NUCLEOTIDE SEQUENCE [LARGE SCALE GENOMIC DNA]</scope>
    <source>
        <strain evidence="4">DSM 15103</strain>
    </source>
</reference>
<dbReference type="GO" id="GO:0016491">
    <property type="term" value="F:oxidoreductase activity"/>
    <property type="evidence" value="ECO:0007669"/>
    <property type="project" value="UniProtKB-KW"/>
</dbReference>
<evidence type="ECO:0000256" key="1">
    <source>
        <dbReference type="ARBA" id="ARBA00023002"/>
    </source>
</evidence>